<dbReference type="RefSeq" id="WP_007014899.1">
    <property type="nucleotide sequence ID" value="NZ_AGFM01000062.1"/>
</dbReference>
<sequence length="375" mass="40350">MMAGMSGCASMTARSPQRLLLLDGLRGIAAISVMGYHFGHVFHVKNLFARGYLFVDFFFILSGFVLTLALEPRLAKGWPPSAFIRARIIRLWPMAALGAVAGAMVMFATGGSGTVEIALTLLMALAMIPLTGIRDLEAFPLNGPQWSLLFELIANLVHAMLLQRLATKVLLGIAVISGTTEALVIFTYGSNRVGPDSLDWYAGLPRVAFAYTLGICFGRLWQSRRTRIESHWLVPFALISLLPIALCFTNGWLSRASGDALSVLVAMPALFWLAACGSVPSRLERVFSGLGILSFPLYAVHLPILKLFSHFDQSPITGVAALATSLMLAAGLGFTIDHRHKAKSASAQKLGEAGDLSHSQSSAKGKVDRQPPVEA</sequence>
<dbReference type="InterPro" id="IPR002656">
    <property type="entry name" value="Acyl_transf_3_dom"/>
</dbReference>
<feature type="region of interest" description="Disordered" evidence="1">
    <location>
        <begin position="345"/>
        <end position="375"/>
    </location>
</feature>
<reference evidence="4 5" key="1">
    <citation type="journal article" date="2012" name="J. Bacteriol.">
        <title>Genome sequence of benzo(a)pyrene-degrading bacterium Novosphingobium pentaromativorans US6-1.</title>
        <authorList>
            <person name="Luo Y.R."/>
            <person name="Kang S.G."/>
            <person name="Kim S.J."/>
            <person name="Kim M.R."/>
            <person name="Li N."/>
            <person name="Lee J.H."/>
            <person name="Kwon K.K."/>
        </authorList>
    </citation>
    <scope>NUCLEOTIDE SEQUENCE [LARGE SCALE GENOMIC DNA]</scope>
    <source>
        <strain evidence="4 5">US6-1</strain>
    </source>
</reference>
<dbReference type="PATRIC" id="fig|1088721.3.peg.3929"/>
<proteinExistence type="predicted"/>
<comment type="caution">
    <text evidence="4">The sequence shown here is derived from an EMBL/GenBank/DDBJ whole genome shotgun (WGS) entry which is preliminary data.</text>
</comment>
<evidence type="ECO:0000259" key="3">
    <source>
        <dbReference type="Pfam" id="PF01757"/>
    </source>
</evidence>
<keyword evidence="2" id="KW-0472">Membrane</keyword>
<feature type="transmembrane region" description="Helical" evidence="2">
    <location>
        <begin position="51"/>
        <end position="70"/>
    </location>
</feature>
<feature type="transmembrane region" description="Helical" evidence="2">
    <location>
        <begin position="260"/>
        <end position="279"/>
    </location>
</feature>
<feature type="transmembrane region" description="Helical" evidence="2">
    <location>
        <begin position="169"/>
        <end position="188"/>
    </location>
</feature>
<evidence type="ECO:0000313" key="5">
    <source>
        <dbReference type="Proteomes" id="UP000004030"/>
    </source>
</evidence>
<dbReference type="STRING" id="1088721.JI59_01910"/>
<keyword evidence="2" id="KW-1133">Transmembrane helix</keyword>
<dbReference type="OrthoDB" id="9796461at2"/>
<dbReference type="InterPro" id="IPR050879">
    <property type="entry name" value="Acyltransferase_3"/>
</dbReference>
<evidence type="ECO:0000313" key="4">
    <source>
        <dbReference type="EMBL" id="EHJ59154.1"/>
    </source>
</evidence>
<dbReference type="PANTHER" id="PTHR23028:SF134">
    <property type="entry name" value="PUTATIVE (AFU_ORTHOLOGUE AFUA_4G08520)-RELATED"/>
    <property type="match status" value="1"/>
</dbReference>
<name>G6EI20_9SPHN</name>
<gene>
    <name evidence="4" type="ORF">NSU_3991</name>
</gene>
<feature type="transmembrane region" description="Helical" evidence="2">
    <location>
        <begin position="286"/>
        <end position="304"/>
    </location>
</feature>
<dbReference type="Pfam" id="PF01757">
    <property type="entry name" value="Acyl_transf_3"/>
    <property type="match status" value="1"/>
</dbReference>
<dbReference type="EMBL" id="AGFM01000062">
    <property type="protein sequence ID" value="EHJ59154.1"/>
    <property type="molecule type" value="Genomic_DNA"/>
</dbReference>
<feature type="transmembrane region" description="Helical" evidence="2">
    <location>
        <begin position="20"/>
        <end position="39"/>
    </location>
</feature>
<dbReference type="PANTHER" id="PTHR23028">
    <property type="entry name" value="ACETYLTRANSFERASE"/>
    <property type="match status" value="1"/>
</dbReference>
<keyword evidence="5" id="KW-1185">Reference proteome</keyword>
<protein>
    <recommendedName>
        <fullName evidence="3">Acyltransferase 3 domain-containing protein</fullName>
    </recommendedName>
</protein>
<keyword evidence="2" id="KW-0812">Transmembrane</keyword>
<dbReference type="Proteomes" id="UP000004030">
    <property type="component" value="Unassembled WGS sequence"/>
</dbReference>
<dbReference type="GO" id="GO:0016747">
    <property type="term" value="F:acyltransferase activity, transferring groups other than amino-acyl groups"/>
    <property type="evidence" value="ECO:0007669"/>
    <property type="project" value="InterPro"/>
</dbReference>
<feature type="domain" description="Acyltransferase 3" evidence="3">
    <location>
        <begin position="22"/>
        <end position="322"/>
    </location>
</feature>
<dbReference type="eggNOG" id="COG1835">
    <property type="taxonomic scope" value="Bacteria"/>
</dbReference>
<feature type="compositionally biased region" description="Basic and acidic residues" evidence="1">
    <location>
        <begin position="365"/>
        <end position="375"/>
    </location>
</feature>
<accession>G6EI20</accession>
<feature type="transmembrane region" description="Helical" evidence="2">
    <location>
        <begin position="316"/>
        <end position="336"/>
    </location>
</feature>
<evidence type="ECO:0000256" key="2">
    <source>
        <dbReference type="SAM" id="Phobius"/>
    </source>
</evidence>
<feature type="transmembrane region" description="Helical" evidence="2">
    <location>
        <begin position="233"/>
        <end position="254"/>
    </location>
</feature>
<feature type="transmembrane region" description="Helical" evidence="2">
    <location>
        <begin position="200"/>
        <end position="221"/>
    </location>
</feature>
<dbReference type="AlphaFoldDB" id="G6EI20"/>
<organism evidence="4 5">
    <name type="scientific">Novosphingobium pentaromativorans US6-1</name>
    <dbReference type="NCBI Taxonomy" id="1088721"/>
    <lineage>
        <taxon>Bacteria</taxon>
        <taxon>Pseudomonadati</taxon>
        <taxon>Pseudomonadota</taxon>
        <taxon>Alphaproteobacteria</taxon>
        <taxon>Sphingomonadales</taxon>
        <taxon>Sphingomonadaceae</taxon>
        <taxon>Novosphingobium</taxon>
    </lineage>
</organism>
<feature type="transmembrane region" description="Helical" evidence="2">
    <location>
        <begin position="91"/>
        <end position="124"/>
    </location>
</feature>
<evidence type="ECO:0000256" key="1">
    <source>
        <dbReference type="SAM" id="MobiDB-lite"/>
    </source>
</evidence>